<accession>A0A2P2E853</accession>
<protein>
    <recommendedName>
        <fullName evidence="3">DUF1365 domain-containing protein</fullName>
    </recommendedName>
</protein>
<dbReference type="InterPro" id="IPR010775">
    <property type="entry name" value="DUF1365"/>
</dbReference>
<evidence type="ECO:0000313" key="1">
    <source>
        <dbReference type="EMBL" id="GBF57241.1"/>
    </source>
</evidence>
<dbReference type="AlphaFoldDB" id="A0A2P2E853"/>
<keyword evidence="2" id="KW-1185">Reference proteome</keyword>
<comment type="caution">
    <text evidence="1">The sequence shown here is derived from an EMBL/GenBank/DDBJ whole genome shotgun (WGS) entry which is preliminary data.</text>
</comment>
<dbReference type="OrthoDB" id="9778801at2"/>
<dbReference type="Proteomes" id="UP000245086">
    <property type="component" value="Unassembled WGS sequence"/>
</dbReference>
<gene>
    <name evidence="1" type="ORF">PbB2_00906</name>
</gene>
<evidence type="ECO:0008006" key="3">
    <source>
        <dbReference type="Google" id="ProtNLM"/>
    </source>
</evidence>
<dbReference type="PANTHER" id="PTHR33973:SF4">
    <property type="entry name" value="OS07G0153300 PROTEIN"/>
    <property type="match status" value="1"/>
</dbReference>
<evidence type="ECO:0000313" key="2">
    <source>
        <dbReference type="Proteomes" id="UP000245086"/>
    </source>
</evidence>
<organism evidence="1 2">
    <name type="scientific">Candidatus Phycosocius bacilliformis</name>
    <dbReference type="NCBI Taxonomy" id="1445552"/>
    <lineage>
        <taxon>Bacteria</taxon>
        <taxon>Pseudomonadati</taxon>
        <taxon>Pseudomonadota</taxon>
        <taxon>Alphaproteobacteria</taxon>
        <taxon>Caulobacterales</taxon>
        <taxon>Caulobacterales incertae sedis</taxon>
        <taxon>Candidatus Phycosocius</taxon>
    </lineage>
</organism>
<name>A0A2P2E853_9PROT</name>
<dbReference type="EMBL" id="BFBR01000002">
    <property type="protein sequence ID" value="GBF57241.1"/>
    <property type="molecule type" value="Genomic_DNA"/>
</dbReference>
<dbReference type="PANTHER" id="PTHR33973">
    <property type="entry name" value="OS07G0153300 PROTEIN"/>
    <property type="match status" value="1"/>
</dbReference>
<dbReference type="Pfam" id="PF07103">
    <property type="entry name" value="DUF1365"/>
    <property type="match status" value="1"/>
</dbReference>
<proteinExistence type="predicted"/>
<sequence>MTPAPAPGLMRGRTVHVRFQPFAHRLEYDLFQLLIDVDEVANDVKGLRWLTYNRFGPFAFYDRDHGDRSGAPLRLWVEAQLKAAAIEHDGGPIRLLTFPRVLGYVFNPLSVFFIHHRDGRLAAVIYEVNNTFGETHSYVAPATGAEVEFQEADKIFHVSPFFDVSGRYAFTLRSGQATLSLTIDSFSDAVRQHLATLKLRREALSDRNLVRAFFAIPLLTVKVILAIHWEALKLLLKGARYHHKPVPPIPVSIARLSRMPSPHE</sequence>
<dbReference type="RefSeq" id="WP_108984106.1">
    <property type="nucleotide sequence ID" value="NZ_BFBR01000002.1"/>
</dbReference>
<reference evidence="1" key="1">
    <citation type="journal article" date="2018" name="Genome Announc.">
        <title>Draft Genome Sequence of "Candidatus Phycosocius bacilliformis," an Alphaproteobacterial Ectosymbiont of the Hydrocarbon-Producing Green Alga Botryococcus braunii.</title>
        <authorList>
            <person name="Tanabe Y."/>
            <person name="Yamaguchi H."/>
            <person name="Watanabe M.M."/>
        </authorList>
    </citation>
    <scope>NUCLEOTIDE SEQUENCE [LARGE SCALE GENOMIC DNA]</scope>
    <source>
        <strain evidence="1">BOTRYCO-2</strain>
    </source>
</reference>